<organism evidence="1 2">
    <name type="scientific">Halteria grandinella</name>
    <dbReference type="NCBI Taxonomy" id="5974"/>
    <lineage>
        <taxon>Eukaryota</taxon>
        <taxon>Sar</taxon>
        <taxon>Alveolata</taxon>
        <taxon>Ciliophora</taxon>
        <taxon>Intramacronucleata</taxon>
        <taxon>Spirotrichea</taxon>
        <taxon>Stichotrichia</taxon>
        <taxon>Sporadotrichida</taxon>
        <taxon>Halteriidae</taxon>
        <taxon>Halteria</taxon>
    </lineage>
</organism>
<dbReference type="EMBL" id="RRYP01011169">
    <property type="protein sequence ID" value="TNV77908.1"/>
    <property type="molecule type" value="Genomic_DNA"/>
</dbReference>
<sequence>MEYNSQSFKLGKFRQQNSLIPEILLYILKAPMCKLLFKVSRVSRIYLLSHYAILKKFEDSNTIMIAIKRDMVTVSNFVSNNPFTTKLYNDEVTYIKHVKTDKLSFIACGTIWSGLYIFCAQTGKLLSQFKSICKSRCCYYDRQWDTLYVQADNITQEVDDSLRHLDGPNIQCIRKGGFKLIPSIYAPTTLYLLQRDGLITELDLSTGKQEIQQIKMTDLTKVTDIYGGVVISCFYPECLALACDLGLVLWDPPQQRIIGMGKVHAVQRYKRDGSLLVYSSIQEQFQGIILQDLLQDTILQKINHQHCNPLELKLLGSYKNSLIVNDREGIHFFDLDRDHPKGILLWTAPIPSSFCKGLAIIKEFGDQKESSIRVIWPDQGGSNSIYSLIQLTIPS</sequence>
<gene>
    <name evidence="1" type="ORF">FGO68_gene7722</name>
</gene>
<dbReference type="SUPFAM" id="SSF50998">
    <property type="entry name" value="Quinoprotein alcohol dehydrogenase-like"/>
    <property type="match status" value="1"/>
</dbReference>
<keyword evidence="2" id="KW-1185">Reference proteome</keyword>
<protein>
    <submittedName>
        <fullName evidence="1">Uncharacterized protein</fullName>
    </submittedName>
</protein>
<proteinExistence type="predicted"/>
<comment type="caution">
    <text evidence="1">The sequence shown here is derived from an EMBL/GenBank/DDBJ whole genome shotgun (WGS) entry which is preliminary data.</text>
</comment>
<evidence type="ECO:0000313" key="2">
    <source>
        <dbReference type="Proteomes" id="UP000785679"/>
    </source>
</evidence>
<reference evidence="1" key="1">
    <citation type="submission" date="2019-06" db="EMBL/GenBank/DDBJ databases">
        <authorList>
            <person name="Zheng W."/>
        </authorList>
    </citation>
    <scope>NUCLEOTIDE SEQUENCE</scope>
    <source>
        <strain evidence="1">QDHG01</strain>
    </source>
</reference>
<dbReference type="InterPro" id="IPR011047">
    <property type="entry name" value="Quinoprotein_ADH-like_sf"/>
</dbReference>
<name>A0A8J8NN40_HALGN</name>
<dbReference type="AlphaFoldDB" id="A0A8J8NN40"/>
<dbReference type="Proteomes" id="UP000785679">
    <property type="component" value="Unassembled WGS sequence"/>
</dbReference>
<accession>A0A8J8NN40</accession>
<evidence type="ECO:0000313" key="1">
    <source>
        <dbReference type="EMBL" id="TNV77908.1"/>
    </source>
</evidence>